<dbReference type="InterPro" id="IPR029010">
    <property type="entry name" value="ThuA-like"/>
</dbReference>
<dbReference type="Proteomes" id="UP001166402">
    <property type="component" value="Unassembled WGS sequence"/>
</dbReference>
<name>A0ABS4NCN6_9THEO</name>
<reference evidence="2" key="1">
    <citation type="submission" date="2021-03" db="EMBL/GenBank/DDBJ databases">
        <title>Genomic Encyclopedia of Type Strains, Phase IV (KMG-IV): sequencing the most valuable type-strain genomes for metagenomic binning, comparative biology and taxonomic classification.</title>
        <authorList>
            <person name="Goeker M."/>
        </authorList>
    </citation>
    <scope>NUCLEOTIDE SEQUENCE</scope>
    <source>
        <strain evidence="2">DSM 101588</strain>
    </source>
</reference>
<evidence type="ECO:0000313" key="2">
    <source>
        <dbReference type="EMBL" id="MBP2071447.1"/>
    </source>
</evidence>
<gene>
    <name evidence="2" type="ORF">J2Z80_000962</name>
</gene>
<dbReference type="RefSeq" id="WP_209453358.1">
    <property type="nucleotide sequence ID" value="NZ_JAGGLT010000008.1"/>
</dbReference>
<proteinExistence type="predicted"/>
<evidence type="ECO:0000313" key="3">
    <source>
        <dbReference type="Proteomes" id="UP001166402"/>
    </source>
</evidence>
<dbReference type="Gene3D" id="3.40.50.880">
    <property type="match status" value="1"/>
</dbReference>
<evidence type="ECO:0000259" key="1">
    <source>
        <dbReference type="Pfam" id="PF06283"/>
    </source>
</evidence>
<organism evidence="2 3">
    <name type="scientific">Thermoanaerobacterium butyriciformans</name>
    <dbReference type="NCBI Taxonomy" id="1702242"/>
    <lineage>
        <taxon>Bacteria</taxon>
        <taxon>Bacillati</taxon>
        <taxon>Bacillota</taxon>
        <taxon>Clostridia</taxon>
        <taxon>Thermoanaerobacterales</taxon>
        <taxon>Thermoanaerobacteraceae</taxon>
        <taxon>Thermoanaerobacterium</taxon>
    </lineage>
</organism>
<comment type="caution">
    <text evidence="2">The sequence shown here is derived from an EMBL/GenBank/DDBJ whole genome shotgun (WGS) entry which is preliminary data.</text>
</comment>
<keyword evidence="3" id="KW-1185">Reference proteome</keyword>
<feature type="domain" description="ThuA-like" evidence="1">
    <location>
        <begin position="71"/>
        <end position="213"/>
    </location>
</feature>
<dbReference type="SUPFAM" id="SSF52317">
    <property type="entry name" value="Class I glutamine amidotransferase-like"/>
    <property type="match status" value="1"/>
</dbReference>
<dbReference type="InterPro" id="IPR029062">
    <property type="entry name" value="Class_I_gatase-like"/>
</dbReference>
<protein>
    <submittedName>
        <fullName evidence="2">Type 1 glutamine amidotransferase</fullName>
    </submittedName>
</protein>
<sequence length="215" mass="25104">MKEIVAILGDFYHNEEIIKRSLHRAINNLGDVNLRFIDIDELQKELKSKPDCVVLFKENRLNPQSESVDLWMTEEIEKEIVNYVKDGGSWLAWHSGLSSYPEDGEYNKMLKGYFLHHPEKNDVVQYAPQKDMLGEFESAIEPFEFVDEHYFVKCEENDTNVFLRSFSKDGQSIAGWYHHFGKGKVCCLTPAHREDGLLNELFLKTLHECVNWCIK</sequence>
<keyword evidence="2" id="KW-0315">Glutamine amidotransferase</keyword>
<dbReference type="EMBL" id="JAGGLT010000008">
    <property type="protein sequence ID" value="MBP2071447.1"/>
    <property type="molecule type" value="Genomic_DNA"/>
</dbReference>
<accession>A0ABS4NCN6</accession>
<dbReference type="Pfam" id="PF06283">
    <property type="entry name" value="ThuA"/>
    <property type="match status" value="1"/>
</dbReference>